<comment type="caution">
    <text evidence="3">The sequence shown here is derived from an EMBL/GenBank/DDBJ whole genome shotgun (WGS) entry which is preliminary data.</text>
</comment>
<sequence>MQWWNEFVDWLTSTEGRQVIATAVVPFVAILAAGIIAALIARASAKRVLDHQDRELKASAVMAIIGAGRKATSWSSLGGEEKQRMDNQLNEADIRLRLLPVNGASAAADWAAHELAGMKKNSANFSFQAEQTFVDYRNRLLEWQDKPKRARKLFAFDLEQWRFDDEAADKAAAEKQAQWTAKQASDKAADSDASAKAPYAPAAIAAPAAASTAPVAPEAPVAAAEESETLSTSAYTRPVTADYEATIADNEAPSGDHDAEGSTETRNTDDVEYERTSNDGEDVSTVANDVYAPPVNAGSVRQRTDPDPTLSEH</sequence>
<keyword evidence="2" id="KW-0812">Transmembrane</keyword>
<feature type="transmembrane region" description="Helical" evidence="2">
    <location>
        <begin position="20"/>
        <end position="41"/>
    </location>
</feature>
<evidence type="ECO:0000256" key="1">
    <source>
        <dbReference type="SAM" id="MobiDB-lite"/>
    </source>
</evidence>
<feature type="compositionally biased region" description="Basic and acidic residues" evidence="1">
    <location>
        <begin position="266"/>
        <end position="278"/>
    </location>
</feature>
<evidence type="ECO:0000313" key="3">
    <source>
        <dbReference type="EMBL" id="PRY70068.1"/>
    </source>
</evidence>
<keyword evidence="2" id="KW-0472">Membrane</keyword>
<name>A0A2T0VIM7_9MICO</name>
<organism evidence="3 4">
    <name type="scientific">Glaciihabitans tibetensis</name>
    <dbReference type="NCBI Taxonomy" id="1266600"/>
    <lineage>
        <taxon>Bacteria</taxon>
        <taxon>Bacillati</taxon>
        <taxon>Actinomycetota</taxon>
        <taxon>Actinomycetes</taxon>
        <taxon>Micrococcales</taxon>
        <taxon>Microbacteriaceae</taxon>
        <taxon>Glaciihabitans</taxon>
    </lineage>
</organism>
<dbReference type="OrthoDB" id="5125431at2"/>
<feature type="region of interest" description="Disordered" evidence="1">
    <location>
        <begin position="219"/>
        <end position="238"/>
    </location>
</feature>
<dbReference type="Proteomes" id="UP000237983">
    <property type="component" value="Unassembled WGS sequence"/>
</dbReference>
<dbReference type="RefSeq" id="WP_106208923.1">
    <property type="nucleotide sequence ID" value="NZ_PVTL01000001.1"/>
</dbReference>
<evidence type="ECO:0000256" key="2">
    <source>
        <dbReference type="SAM" id="Phobius"/>
    </source>
</evidence>
<keyword evidence="2" id="KW-1133">Transmembrane helix</keyword>
<keyword evidence="4" id="KW-1185">Reference proteome</keyword>
<evidence type="ECO:0000313" key="4">
    <source>
        <dbReference type="Proteomes" id="UP000237983"/>
    </source>
</evidence>
<gene>
    <name evidence="3" type="ORF">B0I08_101193</name>
</gene>
<reference evidence="3 4" key="1">
    <citation type="submission" date="2018-03" db="EMBL/GenBank/DDBJ databases">
        <title>Genomic Encyclopedia of Type Strains, Phase III (KMG-III): the genomes of soil and plant-associated and newly described type strains.</title>
        <authorList>
            <person name="Whitman W."/>
        </authorList>
    </citation>
    <scope>NUCLEOTIDE SEQUENCE [LARGE SCALE GENOMIC DNA]</scope>
    <source>
        <strain evidence="3 4">CGMCC 1.12484</strain>
    </source>
</reference>
<proteinExistence type="predicted"/>
<accession>A0A2T0VIM7</accession>
<dbReference type="EMBL" id="PVTL01000001">
    <property type="protein sequence ID" value="PRY70068.1"/>
    <property type="molecule type" value="Genomic_DNA"/>
</dbReference>
<feature type="region of interest" description="Disordered" evidence="1">
    <location>
        <begin position="247"/>
        <end position="313"/>
    </location>
</feature>
<dbReference type="AlphaFoldDB" id="A0A2T0VIM7"/>
<feature type="compositionally biased region" description="Basic and acidic residues" evidence="1">
    <location>
        <begin position="302"/>
        <end position="313"/>
    </location>
</feature>
<protein>
    <submittedName>
        <fullName evidence="3">Uncharacterized protein</fullName>
    </submittedName>
</protein>